<sequence>MAYNLKNCVTAMIGCFLFILLVLPSSYAFLCEESTDCHALLKFKEGLRSDPKGHLQTWNKANPFCNWTGITCHPHIQNRVVGLELMDMDLRGGISPFISNISLLITLSLQGNRFYGKIPSSLGGLSELAFLNVSENNLEGNIPGSLHGCQSLKVIDLNYNNLSGIIPKELSWMKNLTYLCLSQNRLTGVLPSSLSNLTELTQLELAVNYFTGKIPPQLGALRKLEILYLHRNFLEGSSQQFRGEVPAELGMLKNLEVLYFHSNYYLGGSSSGNSSLSFLTALTNCSVLKKLHFGSCSFKENIPSSVGGLSKDLFYFNLLDNYIMGSIPDSIGNLSSLVTLYLSYNLLKGKIPPSFGKLGNLQRLYLERNRILGPIPDDLGNMRNLGVLNLGKNSIGGLIPPSLANLSQLRYLDLSRNHLSGKIPVELTQCSLMMLLDLSFNSLQGSVPAEVGLLSNLALSLNLSNNHFEGQVPASIGKLVSLQAIDFSKNKFSGVIPSLIGSCISLVYLNLSNNMIEGTIPESLKLISHLEVLDLSHNRINGTFPIWIANQQMIRTLNLSYNRLSGEVPYTGRFVFLNRSSFLGHVVLCGGSALIGLPPCEVQNIKRRVKNWVIYSMVAAVAVSCVLIAFFVHRFFLRKEDSKSAHVMLMEFPEHHGSQTFTQRELEIATFGFNEAYLLGRGTFGSVYKGIIDNGKITVAVKVLHSDCSQSFKSFKRECQILSEIKHRNLVRMVGYPWNRGFKALILDYIGNGNLGQHLYPGGLEEGACGLTLRERMSIAVDIANGLDYLQEGCQVQVLHCDIKPENILIDNDMVAHVADFGIGKLISADKLKEHVSTTGFLLGWIGYIPPEYGQGIEVSAKGDVYSFGVMLLEMITRRRPTSNMFSDGLDLRKWILDVVDTTLKQDAYLEGTHGALEELEQCSIQMLDVGMMSREDNPHKRPPMSSVVKSLKKCLQISGI</sequence>
<protein>
    <recommendedName>
        <fullName evidence="4">non-specific serine/threonine protein kinase</fullName>
        <ecNumber evidence="4">2.7.11.1</ecNumber>
    </recommendedName>
</protein>
<comment type="similarity">
    <text evidence="3">Belongs to the protein kinase superfamily. Ser/Thr protein kinase family.</text>
</comment>
<evidence type="ECO:0000256" key="12">
    <source>
        <dbReference type="ARBA" id="ARBA00022737"/>
    </source>
</evidence>
<dbReference type="EC" id="2.7.11.1" evidence="4"/>
<keyword evidence="8" id="KW-0433">Leucine-rich repeat</keyword>
<keyword evidence="14" id="KW-0418">Kinase</keyword>
<evidence type="ECO:0000313" key="27">
    <source>
        <dbReference type="Proteomes" id="UP000006882"/>
    </source>
</evidence>
<evidence type="ECO:0000256" key="14">
    <source>
        <dbReference type="ARBA" id="ARBA00022777"/>
    </source>
</evidence>
<evidence type="ECO:0000256" key="1">
    <source>
        <dbReference type="ARBA" id="ARBA00004162"/>
    </source>
</evidence>
<keyword evidence="17 23" id="KW-0472">Membrane</keyword>
<evidence type="ECO:0000256" key="3">
    <source>
        <dbReference type="ARBA" id="ARBA00008684"/>
    </source>
</evidence>
<proteinExistence type="inferred from homology"/>
<dbReference type="PRINTS" id="PR00019">
    <property type="entry name" value="LEURICHRPT"/>
</dbReference>
<dbReference type="Pfam" id="PF07714">
    <property type="entry name" value="PK_Tyr_Ser-Thr"/>
    <property type="match status" value="1"/>
</dbReference>
<dbReference type="FunFam" id="1.10.510.10:FF:000358">
    <property type="entry name" value="Putative leucine-rich repeat receptor-like serine/threonine-protein kinase"/>
    <property type="match status" value="1"/>
</dbReference>
<evidence type="ECO:0000313" key="26">
    <source>
        <dbReference type="EMBL" id="ONI04517.1"/>
    </source>
</evidence>
<dbReference type="PROSITE" id="PS51450">
    <property type="entry name" value="LRR"/>
    <property type="match status" value="1"/>
</dbReference>
<evidence type="ECO:0000256" key="9">
    <source>
        <dbReference type="ARBA" id="ARBA00022679"/>
    </source>
</evidence>
<comment type="catalytic activity">
    <reaction evidence="21">
        <text>L-seryl-[protein] + ATP = O-phospho-L-seryl-[protein] + ADP + H(+)</text>
        <dbReference type="Rhea" id="RHEA:17989"/>
        <dbReference type="Rhea" id="RHEA-COMP:9863"/>
        <dbReference type="Rhea" id="RHEA-COMP:11604"/>
        <dbReference type="ChEBI" id="CHEBI:15378"/>
        <dbReference type="ChEBI" id="CHEBI:29999"/>
        <dbReference type="ChEBI" id="CHEBI:30616"/>
        <dbReference type="ChEBI" id="CHEBI:83421"/>
        <dbReference type="ChEBI" id="CHEBI:456216"/>
        <dbReference type="EC" id="2.7.11.1"/>
    </reaction>
</comment>
<dbReference type="Gene3D" id="3.30.200.20">
    <property type="entry name" value="Phosphorylase Kinase, domain 1"/>
    <property type="match status" value="1"/>
</dbReference>
<evidence type="ECO:0000259" key="25">
    <source>
        <dbReference type="PROSITE" id="PS50011"/>
    </source>
</evidence>
<evidence type="ECO:0000256" key="11">
    <source>
        <dbReference type="ARBA" id="ARBA00022729"/>
    </source>
</evidence>
<keyword evidence="19" id="KW-0325">Glycoprotein</keyword>
<dbReference type="FunFam" id="3.80.10.10:FF:000288">
    <property type="entry name" value="LRR receptor-like serine/threonine-protein kinase EFR"/>
    <property type="match status" value="1"/>
</dbReference>
<feature type="transmembrane region" description="Helical" evidence="23">
    <location>
        <begin position="582"/>
        <end position="600"/>
    </location>
</feature>
<keyword evidence="11 24" id="KW-0732">Signal</keyword>
<dbReference type="Pfam" id="PF08263">
    <property type="entry name" value="LRRNT_2"/>
    <property type="match status" value="1"/>
</dbReference>
<reference evidence="26 27" key="1">
    <citation type="journal article" date="2013" name="Nat. Genet.">
        <title>The high-quality draft genome of peach (Prunus persica) identifies unique patterns of genetic diversity, domestication and genome evolution.</title>
        <authorList>
            <consortium name="International Peach Genome Initiative"/>
            <person name="Verde I."/>
            <person name="Abbott A.G."/>
            <person name="Scalabrin S."/>
            <person name="Jung S."/>
            <person name="Shu S."/>
            <person name="Marroni F."/>
            <person name="Zhebentyayeva T."/>
            <person name="Dettori M.T."/>
            <person name="Grimwood J."/>
            <person name="Cattonaro F."/>
            <person name="Zuccolo A."/>
            <person name="Rossini L."/>
            <person name="Jenkins J."/>
            <person name="Vendramin E."/>
            <person name="Meisel L.A."/>
            <person name="Decroocq V."/>
            <person name="Sosinski B."/>
            <person name="Prochnik S."/>
            <person name="Mitros T."/>
            <person name="Policriti A."/>
            <person name="Cipriani G."/>
            <person name="Dondini L."/>
            <person name="Ficklin S."/>
            <person name="Goodstein D.M."/>
            <person name="Xuan P."/>
            <person name="Del Fabbro C."/>
            <person name="Aramini V."/>
            <person name="Copetti D."/>
            <person name="Gonzalez S."/>
            <person name="Horner D.S."/>
            <person name="Falchi R."/>
            <person name="Lucas S."/>
            <person name="Mica E."/>
            <person name="Maldonado J."/>
            <person name="Lazzari B."/>
            <person name="Bielenberg D."/>
            <person name="Pirona R."/>
            <person name="Miculan M."/>
            <person name="Barakat A."/>
            <person name="Testolin R."/>
            <person name="Stella A."/>
            <person name="Tartarini S."/>
            <person name="Tonutti P."/>
            <person name="Arus P."/>
            <person name="Orellana A."/>
            <person name="Wells C."/>
            <person name="Main D."/>
            <person name="Vizzotto G."/>
            <person name="Silva H."/>
            <person name="Salamini F."/>
            <person name="Schmutz J."/>
            <person name="Morgante M."/>
            <person name="Rokhsar D.S."/>
        </authorList>
    </citation>
    <scope>NUCLEOTIDE SEQUENCE [LARGE SCALE GENOMIC DNA]</scope>
    <source>
        <strain evidence="27">cv. Nemared</strain>
    </source>
</reference>
<dbReference type="SMART" id="SM00220">
    <property type="entry name" value="S_TKc"/>
    <property type="match status" value="1"/>
</dbReference>
<evidence type="ECO:0000256" key="5">
    <source>
        <dbReference type="ARBA" id="ARBA00022475"/>
    </source>
</evidence>
<evidence type="ECO:0000256" key="6">
    <source>
        <dbReference type="ARBA" id="ARBA00022527"/>
    </source>
</evidence>
<dbReference type="AlphaFoldDB" id="A0A251NYV9"/>
<keyword evidence="9" id="KW-0808">Transferase</keyword>
<gene>
    <name evidence="26" type="ORF">PRUPE_6G325600</name>
</gene>
<evidence type="ECO:0000256" key="16">
    <source>
        <dbReference type="ARBA" id="ARBA00022989"/>
    </source>
</evidence>
<comment type="catalytic activity">
    <reaction evidence="20">
        <text>L-threonyl-[protein] + ATP = O-phospho-L-threonyl-[protein] + ADP + H(+)</text>
        <dbReference type="Rhea" id="RHEA:46608"/>
        <dbReference type="Rhea" id="RHEA-COMP:11060"/>
        <dbReference type="Rhea" id="RHEA-COMP:11605"/>
        <dbReference type="ChEBI" id="CHEBI:15378"/>
        <dbReference type="ChEBI" id="CHEBI:30013"/>
        <dbReference type="ChEBI" id="CHEBI:30616"/>
        <dbReference type="ChEBI" id="CHEBI:61977"/>
        <dbReference type="ChEBI" id="CHEBI:456216"/>
        <dbReference type="EC" id="2.7.11.1"/>
    </reaction>
</comment>
<dbReference type="Gene3D" id="3.80.10.10">
    <property type="entry name" value="Ribonuclease Inhibitor"/>
    <property type="match status" value="3"/>
</dbReference>
<keyword evidence="7" id="KW-0597">Phosphoprotein</keyword>
<dbReference type="PROSITE" id="PS50011">
    <property type="entry name" value="PROTEIN_KINASE_DOM"/>
    <property type="match status" value="1"/>
</dbReference>
<dbReference type="Pfam" id="PF00560">
    <property type="entry name" value="LRR_1"/>
    <property type="match status" value="4"/>
</dbReference>
<dbReference type="Gramene" id="ONI04517">
    <property type="protein sequence ID" value="ONI04517"/>
    <property type="gene ID" value="PRUPE_6G325600"/>
</dbReference>
<feature type="signal peptide" evidence="24">
    <location>
        <begin position="1"/>
        <end position="28"/>
    </location>
</feature>
<dbReference type="SMART" id="SM00369">
    <property type="entry name" value="LRR_TYP"/>
    <property type="match status" value="7"/>
</dbReference>
<evidence type="ECO:0000256" key="7">
    <source>
        <dbReference type="ARBA" id="ARBA00022553"/>
    </source>
</evidence>
<dbReference type="InterPro" id="IPR017441">
    <property type="entry name" value="Protein_kinase_ATP_BS"/>
</dbReference>
<dbReference type="GO" id="GO:0005886">
    <property type="term" value="C:plasma membrane"/>
    <property type="evidence" value="ECO:0007669"/>
    <property type="project" value="UniProtKB-SubCell"/>
</dbReference>
<dbReference type="InterPro" id="IPR055414">
    <property type="entry name" value="LRR_R13L4/SHOC2-like"/>
</dbReference>
<dbReference type="InterPro" id="IPR008271">
    <property type="entry name" value="Ser/Thr_kinase_AS"/>
</dbReference>
<dbReference type="InterPro" id="IPR032675">
    <property type="entry name" value="LRR_dom_sf"/>
</dbReference>
<dbReference type="PANTHER" id="PTHR48053:SF47">
    <property type="entry name" value="RECEPTOR KINASE-LIKE PROTEIN XA21"/>
    <property type="match status" value="1"/>
</dbReference>
<dbReference type="SMART" id="SM00365">
    <property type="entry name" value="LRR_SD22"/>
    <property type="match status" value="4"/>
</dbReference>
<evidence type="ECO:0000256" key="18">
    <source>
        <dbReference type="ARBA" id="ARBA00023170"/>
    </source>
</evidence>
<dbReference type="Proteomes" id="UP000006882">
    <property type="component" value="Chromosome G6"/>
</dbReference>
<feature type="binding site" evidence="22">
    <location>
        <position position="702"/>
    </location>
    <ligand>
        <name>ATP</name>
        <dbReference type="ChEBI" id="CHEBI:30616"/>
    </ligand>
</feature>
<evidence type="ECO:0000256" key="10">
    <source>
        <dbReference type="ARBA" id="ARBA00022692"/>
    </source>
</evidence>
<dbReference type="PROSITE" id="PS00108">
    <property type="entry name" value="PROTEIN_KINASE_ST"/>
    <property type="match status" value="1"/>
</dbReference>
<feature type="domain" description="Protein kinase" evidence="25">
    <location>
        <begin position="673"/>
        <end position="956"/>
    </location>
</feature>
<dbReference type="FunFam" id="3.80.10.10:FF:000129">
    <property type="entry name" value="Leucine-rich repeat receptor-like kinase"/>
    <property type="match status" value="1"/>
</dbReference>
<feature type="chain" id="PRO_5013281628" description="non-specific serine/threonine protein kinase" evidence="24">
    <location>
        <begin position="29"/>
        <end position="961"/>
    </location>
</feature>
<evidence type="ECO:0000256" key="23">
    <source>
        <dbReference type="SAM" id="Phobius"/>
    </source>
</evidence>
<dbReference type="EMBL" id="CM007656">
    <property type="protein sequence ID" value="ONI04517.1"/>
    <property type="molecule type" value="Genomic_DNA"/>
</dbReference>
<dbReference type="Pfam" id="PF13855">
    <property type="entry name" value="LRR_8"/>
    <property type="match status" value="2"/>
</dbReference>
<keyword evidence="6" id="KW-0723">Serine/threonine-protein kinase</keyword>
<evidence type="ECO:0000256" key="2">
    <source>
        <dbReference type="ARBA" id="ARBA00004479"/>
    </source>
</evidence>
<evidence type="ECO:0000256" key="21">
    <source>
        <dbReference type="ARBA" id="ARBA00048679"/>
    </source>
</evidence>
<keyword evidence="18" id="KW-0675">Receptor</keyword>
<dbReference type="InterPro" id="IPR001245">
    <property type="entry name" value="Ser-Thr/Tyr_kinase_cat_dom"/>
</dbReference>
<evidence type="ECO:0000256" key="22">
    <source>
        <dbReference type="PROSITE-ProRule" id="PRU10141"/>
    </source>
</evidence>
<evidence type="ECO:0000256" key="24">
    <source>
        <dbReference type="SAM" id="SignalP"/>
    </source>
</evidence>
<dbReference type="GO" id="GO:0005524">
    <property type="term" value="F:ATP binding"/>
    <property type="evidence" value="ECO:0007669"/>
    <property type="project" value="UniProtKB-UniRule"/>
</dbReference>
<feature type="transmembrane region" description="Helical" evidence="23">
    <location>
        <begin position="612"/>
        <end position="636"/>
    </location>
</feature>
<keyword evidence="16 23" id="KW-1133">Transmembrane helix</keyword>
<keyword evidence="12" id="KW-0677">Repeat</keyword>
<keyword evidence="10 23" id="KW-0812">Transmembrane</keyword>
<dbReference type="GO" id="GO:0004674">
    <property type="term" value="F:protein serine/threonine kinase activity"/>
    <property type="evidence" value="ECO:0007669"/>
    <property type="project" value="UniProtKB-KW"/>
</dbReference>
<dbReference type="FunFam" id="3.80.10.10:FF:000383">
    <property type="entry name" value="Leucine-rich repeat receptor protein kinase EMS1"/>
    <property type="match status" value="1"/>
</dbReference>
<name>A0A251NYV9_PRUPE</name>
<dbReference type="SUPFAM" id="SSF56112">
    <property type="entry name" value="Protein kinase-like (PK-like)"/>
    <property type="match status" value="1"/>
</dbReference>
<dbReference type="InterPro" id="IPR000719">
    <property type="entry name" value="Prot_kinase_dom"/>
</dbReference>
<evidence type="ECO:0000256" key="20">
    <source>
        <dbReference type="ARBA" id="ARBA00047899"/>
    </source>
</evidence>
<dbReference type="InterPro" id="IPR003591">
    <property type="entry name" value="Leu-rich_rpt_typical-subtyp"/>
</dbReference>
<keyword evidence="5" id="KW-1003">Cell membrane</keyword>
<organism evidence="26 27">
    <name type="scientific">Prunus persica</name>
    <name type="common">Peach</name>
    <name type="synonym">Amygdalus persica</name>
    <dbReference type="NCBI Taxonomy" id="3760"/>
    <lineage>
        <taxon>Eukaryota</taxon>
        <taxon>Viridiplantae</taxon>
        <taxon>Streptophyta</taxon>
        <taxon>Embryophyta</taxon>
        <taxon>Tracheophyta</taxon>
        <taxon>Spermatophyta</taxon>
        <taxon>Magnoliopsida</taxon>
        <taxon>eudicotyledons</taxon>
        <taxon>Gunneridae</taxon>
        <taxon>Pentapetalae</taxon>
        <taxon>rosids</taxon>
        <taxon>fabids</taxon>
        <taxon>Rosales</taxon>
        <taxon>Rosaceae</taxon>
        <taxon>Amygdaloideae</taxon>
        <taxon>Amygdaleae</taxon>
        <taxon>Prunus</taxon>
    </lineage>
</organism>
<evidence type="ECO:0000256" key="19">
    <source>
        <dbReference type="ARBA" id="ARBA00023180"/>
    </source>
</evidence>
<keyword evidence="15 22" id="KW-0067">ATP-binding</keyword>
<dbReference type="PANTHER" id="PTHR48053">
    <property type="entry name" value="LEUCINE RICH REPEAT FAMILY PROTEIN, EXPRESSED"/>
    <property type="match status" value="1"/>
</dbReference>
<keyword evidence="13 22" id="KW-0547">Nucleotide-binding</keyword>
<dbReference type="Pfam" id="PF23598">
    <property type="entry name" value="LRR_14"/>
    <property type="match status" value="1"/>
</dbReference>
<dbReference type="InterPro" id="IPR011009">
    <property type="entry name" value="Kinase-like_dom_sf"/>
</dbReference>
<dbReference type="PROSITE" id="PS00107">
    <property type="entry name" value="PROTEIN_KINASE_ATP"/>
    <property type="match status" value="1"/>
</dbReference>
<dbReference type="InterPro" id="IPR013210">
    <property type="entry name" value="LRR_N_plant-typ"/>
</dbReference>
<dbReference type="InterPro" id="IPR001611">
    <property type="entry name" value="Leu-rich_rpt"/>
</dbReference>
<evidence type="ECO:0000256" key="15">
    <source>
        <dbReference type="ARBA" id="ARBA00022840"/>
    </source>
</evidence>
<evidence type="ECO:0000256" key="13">
    <source>
        <dbReference type="ARBA" id="ARBA00022741"/>
    </source>
</evidence>
<dbReference type="InterPro" id="IPR051716">
    <property type="entry name" value="Plant_RL_S/T_kinase"/>
</dbReference>
<keyword evidence="27" id="KW-1185">Reference proteome</keyword>
<comment type="subcellular location">
    <subcellularLocation>
        <location evidence="1">Cell membrane</location>
        <topology evidence="1">Single-pass membrane protein</topology>
    </subcellularLocation>
    <subcellularLocation>
        <location evidence="2">Membrane</location>
        <topology evidence="2">Single-pass type I membrane protein</topology>
    </subcellularLocation>
</comment>
<dbReference type="SUPFAM" id="SSF52058">
    <property type="entry name" value="L domain-like"/>
    <property type="match status" value="2"/>
</dbReference>
<evidence type="ECO:0000256" key="8">
    <source>
        <dbReference type="ARBA" id="ARBA00022614"/>
    </source>
</evidence>
<dbReference type="Gene3D" id="1.10.510.10">
    <property type="entry name" value="Transferase(Phosphotransferase) domain 1"/>
    <property type="match status" value="1"/>
</dbReference>
<evidence type="ECO:0000256" key="4">
    <source>
        <dbReference type="ARBA" id="ARBA00012513"/>
    </source>
</evidence>
<accession>A0A251NYV9</accession>
<evidence type="ECO:0000256" key="17">
    <source>
        <dbReference type="ARBA" id="ARBA00023136"/>
    </source>
</evidence>